<feature type="transmembrane region" description="Helical" evidence="7">
    <location>
        <begin position="142"/>
        <end position="165"/>
    </location>
</feature>
<feature type="transmembrane region" description="Helical" evidence="7">
    <location>
        <begin position="247"/>
        <end position="267"/>
    </location>
</feature>
<dbReference type="GO" id="GO:0005886">
    <property type="term" value="C:plasma membrane"/>
    <property type="evidence" value="ECO:0007669"/>
    <property type="project" value="UniProtKB-SubCell"/>
</dbReference>
<accession>A0A9D1LW57</accession>
<keyword evidence="6 7" id="KW-0472">Membrane</keyword>
<feature type="transmembrane region" description="Helical" evidence="7">
    <location>
        <begin position="77"/>
        <end position="99"/>
    </location>
</feature>
<dbReference type="PANTHER" id="PTHR43744">
    <property type="entry name" value="ABC TRANSPORTER PERMEASE PROTEIN MG189-RELATED-RELATED"/>
    <property type="match status" value="1"/>
</dbReference>
<feature type="domain" description="ABC transmembrane type-1" evidence="8">
    <location>
        <begin position="73"/>
        <end position="268"/>
    </location>
</feature>
<evidence type="ECO:0000256" key="3">
    <source>
        <dbReference type="ARBA" id="ARBA00022475"/>
    </source>
</evidence>
<protein>
    <submittedName>
        <fullName evidence="9">Carbohydrate ABC transporter permease</fullName>
    </submittedName>
</protein>
<feature type="transmembrane region" description="Helical" evidence="7">
    <location>
        <begin position="186"/>
        <end position="207"/>
    </location>
</feature>
<evidence type="ECO:0000256" key="7">
    <source>
        <dbReference type="RuleBase" id="RU363032"/>
    </source>
</evidence>
<keyword evidence="3" id="KW-1003">Cell membrane</keyword>
<dbReference type="AlphaFoldDB" id="A0A9D1LW57"/>
<dbReference type="Gene3D" id="1.10.3720.10">
    <property type="entry name" value="MetI-like"/>
    <property type="match status" value="1"/>
</dbReference>
<dbReference type="EMBL" id="DVND01000190">
    <property type="protein sequence ID" value="HIU49225.1"/>
    <property type="molecule type" value="Genomic_DNA"/>
</dbReference>
<dbReference type="PROSITE" id="PS50928">
    <property type="entry name" value="ABC_TM1"/>
    <property type="match status" value="1"/>
</dbReference>
<evidence type="ECO:0000256" key="4">
    <source>
        <dbReference type="ARBA" id="ARBA00022692"/>
    </source>
</evidence>
<dbReference type="Proteomes" id="UP000824111">
    <property type="component" value="Unassembled WGS sequence"/>
</dbReference>
<reference evidence="9" key="1">
    <citation type="submission" date="2020-10" db="EMBL/GenBank/DDBJ databases">
        <authorList>
            <person name="Gilroy R."/>
        </authorList>
    </citation>
    <scope>NUCLEOTIDE SEQUENCE</scope>
    <source>
        <strain evidence="9">ChiSjej4B22-9803</strain>
    </source>
</reference>
<proteinExistence type="inferred from homology"/>
<evidence type="ECO:0000256" key="1">
    <source>
        <dbReference type="ARBA" id="ARBA00004651"/>
    </source>
</evidence>
<name>A0A9D1LW57_9FIRM</name>
<comment type="caution">
    <text evidence="9">The sequence shown here is derived from an EMBL/GenBank/DDBJ whole genome shotgun (WGS) entry which is preliminary data.</text>
</comment>
<feature type="transmembrane region" description="Helical" evidence="7">
    <location>
        <begin position="7"/>
        <end position="29"/>
    </location>
</feature>
<feature type="transmembrane region" description="Helical" evidence="7">
    <location>
        <begin position="108"/>
        <end position="130"/>
    </location>
</feature>
<reference evidence="9" key="2">
    <citation type="journal article" date="2021" name="PeerJ">
        <title>Extensive microbial diversity within the chicken gut microbiome revealed by metagenomics and culture.</title>
        <authorList>
            <person name="Gilroy R."/>
            <person name="Ravi A."/>
            <person name="Getino M."/>
            <person name="Pursley I."/>
            <person name="Horton D.L."/>
            <person name="Alikhan N.F."/>
            <person name="Baker D."/>
            <person name="Gharbi K."/>
            <person name="Hall N."/>
            <person name="Watson M."/>
            <person name="Adriaenssens E.M."/>
            <person name="Foster-Nyarko E."/>
            <person name="Jarju S."/>
            <person name="Secka A."/>
            <person name="Antonio M."/>
            <person name="Oren A."/>
            <person name="Chaudhuri R.R."/>
            <person name="La Ragione R."/>
            <person name="Hildebrand F."/>
            <person name="Pallen M.J."/>
        </authorList>
    </citation>
    <scope>NUCLEOTIDE SEQUENCE</scope>
    <source>
        <strain evidence="9">ChiSjej4B22-9803</strain>
    </source>
</reference>
<dbReference type="InterPro" id="IPR035906">
    <property type="entry name" value="MetI-like_sf"/>
</dbReference>
<dbReference type="CDD" id="cd06261">
    <property type="entry name" value="TM_PBP2"/>
    <property type="match status" value="1"/>
</dbReference>
<dbReference type="SUPFAM" id="SSF161098">
    <property type="entry name" value="MetI-like"/>
    <property type="match status" value="1"/>
</dbReference>
<evidence type="ECO:0000259" key="8">
    <source>
        <dbReference type="PROSITE" id="PS50928"/>
    </source>
</evidence>
<dbReference type="GO" id="GO:0055085">
    <property type="term" value="P:transmembrane transport"/>
    <property type="evidence" value="ECO:0007669"/>
    <property type="project" value="InterPro"/>
</dbReference>
<evidence type="ECO:0000256" key="6">
    <source>
        <dbReference type="ARBA" id="ARBA00023136"/>
    </source>
</evidence>
<gene>
    <name evidence="9" type="ORF">IAB04_07645</name>
</gene>
<comment type="similarity">
    <text evidence="7">Belongs to the binding-protein-dependent transport system permease family.</text>
</comment>
<dbReference type="InterPro" id="IPR000515">
    <property type="entry name" value="MetI-like"/>
</dbReference>
<keyword evidence="2 7" id="KW-0813">Transport</keyword>
<keyword evidence="5 7" id="KW-1133">Transmembrane helix</keyword>
<comment type="subcellular location">
    <subcellularLocation>
        <location evidence="1 7">Cell membrane</location>
        <topology evidence="1 7">Multi-pass membrane protein</topology>
    </subcellularLocation>
</comment>
<sequence length="283" mass="30907">MKKSRKIPNLFAYIVLTAVLLVTLFPLFYTVSASFKTNSEILANPAAIFPESPTFQNYIDAWNSDVFDIKRMTFNSIYYTVAIVAATLVTSSMGGYVFARGQFRGKSFWLAAFSLLMFFSMGSVTVYPLLKILNFLHVPKSLPGLMIVRMLGVNIINIYLVRSYVYSLPVGIEEAAEIDGCGFAGIYFRIVLPLLKPIMATIGVLAFQGSWNDYLMPMIFTLSNPKQQPLIVGVVALSNSGESAASYNLVFAGTTIALIPVLLAYAVGNKYFVSGLAAGAVKG</sequence>
<keyword evidence="4 7" id="KW-0812">Transmembrane</keyword>
<dbReference type="PANTHER" id="PTHR43744:SF12">
    <property type="entry name" value="ABC TRANSPORTER PERMEASE PROTEIN MG189-RELATED"/>
    <property type="match status" value="1"/>
</dbReference>
<evidence type="ECO:0000256" key="5">
    <source>
        <dbReference type="ARBA" id="ARBA00022989"/>
    </source>
</evidence>
<evidence type="ECO:0000313" key="9">
    <source>
        <dbReference type="EMBL" id="HIU49225.1"/>
    </source>
</evidence>
<dbReference type="Pfam" id="PF00528">
    <property type="entry name" value="BPD_transp_1"/>
    <property type="match status" value="1"/>
</dbReference>
<organism evidence="9 10">
    <name type="scientific">Candidatus Avimonoglobus intestinipullorum</name>
    <dbReference type="NCBI Taxonomy" id="2840699"/>
    <lineage>
        <taxon>Bacteria</taxon>
        <taxon>Bacillati</taxon>
        <taxon>Bacillota</taxon>
        <taxon>Clostridia</taxon>
        <taxon>Eubacteriales</taxon>
        <taxon>Candidatus Avimonoglobus</taxon>
    </lineage>
</organism>
<evidence type="ECO:0000256" key="2">
    <source>
        <dbReference type="ARBA" id="ARBA00022448"/>
    </source>
</evidence>
<evidence type="ECO:0000313" key="10">
    <source>
        <dbReference type="Proteomes" id="UP000824111"/>
    </source>
</evidence>